<proteinExistence type="predicted"/>
<dbReference type="Pfam" id="PF04055">
    <property type="entry name" value="Radical_SAM"/>
    <property type="match status" value="1"/>
</dbReference>
<dbReference type="GO" id="GO:0051539">
    <property type="term" value="F:4 iron, 4 sulfur cluster binding"/>
    <property type="evidence" value="ECO:0007669"/>
    <property type="project" value="UniProtKB-KW"/>
</dbReference>
<dbReference type="InterPro" id="IPR051198">
    <property type="entry name" value="BchE-like"/>
</dbReference>
<evidence type="ECO:0000256" key="5">
    <source>
        <dbReference type="ARBA" id="ARBA00022723"/>
    </source>
</evidence>
<gene>
    <name evidence="9" type="ORF">AGR7A_Lc10037</name>
</gene>
<dbReference type="SFLD" id="SFLDG01082">
    <property type="entry name" value="B12-binding_domain_containing"/>
    <property type="match status" value="1"/>
</dbReference>
<dbReference type="AlphaFoldDB" id="A0A1S7TRV7"/>
<dbReference type="InterPro" id="IPR034466">
    <property type="entry name" value="Methyltransferase_Class_B"/>
</dbReference>
<organism evidence="9 10">
    <name type="scientific">Agrobacterium deltaense NCPPB 1641</name>
    <dbReference type="NCBI Taxonomy" id="1183425"/>
    <lineage>
        <taxon>Bacteria</taxon>
        <taxon>Pseudomonadati</taxon>
        <taxon>Pseudomonadota</taxon>
        <taxon>Alphaproteobacteria</taxon>
        <taxon>Hyphomicrobiales</taxon>
        <taxon>Rhizobiaceae</taxon>
        <taxon>Rhizobium/Agrobacterium group</taxon>
        <taxon>Agrobacterium</taxon>
    </lineage>
</organism>
<dbReference type="InterPro" id="IPR007197">
    <property type="entry name" value="rSAM"/>
</dbReference>
<dbReference type="SMART" id="SM00729">
    <property type="entry name" value="Elp3"/>
    <property type="match status" value="1"/>
</dbReference>
<keyword evidence="4" id="KW-0949">S-adenosyl-L-methionine</keyword>
<keyword evidence="3" id="KW-0808">Transferase</keyword>
<dbReference type="InterPro" id="IPR023404">
    <property type="entry name" value="rSAM_horseshoe"/>
</dbReference>
<name>A0A1S7TRV7_9HYPH</name>
<dbReference type="SFLD" id="SFLDS00029">
    <property type="entry name" value="Radical_SAM"/>
    <property type="match status" value="1"/>
</dbReference>
<sequence length="588" mass="66007">MRSKILVLAGVVSDGFQGNPVAKQLADSNTKFFGDVLGCPPAELQNRFRFDTSEEFSPFTTRDSYSKRAVCEAGVGPILAYEAGLAGFDAEFAQISDFFNFSADGVTVSELWDDVLDDAEIVALSTTLMVSTLMLADILSYLSELEKIVIVGGVLVNKLHDQILATLPFDYCLKTEAEGRFSQILRRISGQNPDDSELEQIPGLLWRREGRLHISQAAFALVDFQNTWALPSHEWVRDRNGIYQYESVRGCPFRCEFCDYPFLMGNDKFRMKSADTIFSEWTQLAELGVRYIDAFDSLFTVPKKRAIRLAQLLIESGLNRVLSWGCFARSTELADPSFVELLKESGCRFVFLGIESGSQEILNAMHKLTTIEDNAKAIKNCNEIEIYSSSGILVGFPGETAETISRTKSFLSEFATPSVHLFVWVPDVTAHSPVPIMQPAQMERYGIAATSAQSSYSAEFWNRPVNFELRTYWSHRTMNQAEALEHAASISAQMRTDQIRAEDFSFAPYRENIQHPRLLASYMSCKSQMAFSKGMKSLFNDFVNDLPKAEIKKRVPAWLKRSGVRERSALTMGVVSEPSPENRIFALD</sequence>
<dbReference type="InterPro" id="IPR058240">
    <property type="entry name" value="rSAM_sf"/>
</dbReference>
<dbReference type="Gene3D" id="3.80.30.20">
    <property type="entry name" value="tm_1862 like domain"/>
    <property type="match status" value="1"/>
</dbReference>
<evidence type="ECO:0000313" key="10">
    <source>
        <dbReference type="Proteomes" id="UP000192140"/>
    </source>
</evidence>
<dbReference type="PANTHER" id="PTHR43409">
    <property type="entry name" value="ANAEROBIC MAGNESIUM-PROTOPORPHYRIN IX MONOMETHYL ESTER CYCLASE-RELATED"/>
    <property type="match status" value="1"/>
</dbReference>
<dbReference type="RefSeq" id="WP_080853336.1">
    <property type="nucleotide sequence ID" value="NZ_LT009776.1"/>
</dbReference>
<feature type="domain" description="Radical SAM core" evidence="8">
    <location>
        <begin position="236"/>
        <end position="459"/>
    </location>
</feature>
<evidence type="ECO:0000256" key="2">
    <source>
        <dbReference type="ARBA" id="ARBA00022603"/>
    </source>
</evidence>
<evidence type="ECO:0000313" key="9">
    <source>
        <dbReference type="EMBL" id="CVI57342.1"/>
    </source>
</evidence>
<dbReference type="SUPFAM" id="SSF102114">
    <property type="entry name" value="Radical SAM enzymes"/>
    <property type="match status" value="1"/>
</dbReference>
<keyword evidence="2" id="KW-0489">Methyltransferase</keyword>
<accession>A0A1S7TRV7</accession>
<protein>
    <recommendedName>
        <fullName evidence="8">Radical SAM core domain-containing protein</fullName>
    </recommendedName>
</protein>
<evidence type="ECO:0000256" key="1">
    <source>
        <dbReference type="ARBA" id="ARBA00001966"/>
    </source>
</evidence>
<dbReference type="SFLD" id="SFLDG01123">
    <property type="entry name" value="methyltransferase_(Class_B)"/>
    <property type="match status" value="1"/>
</dbReference>
<keyword evidence="5" id="KW-0479">Metal-binding</keyword>
<dbReference type="GO" id="GO:0046872">
    <property type="term" value="F:metal ion binding"/>
    <property type="evidence" value="ECO:0007669"/>
    <property type="project" value="UniProtKB-KW"/>
</dbReference>
<comment type="caution">
    <text evidence="9">The sequence shown here is derived from an EMBL/GenBank/DDBJ whole genome shotgun (WGS) entry which is preliminary data.</text>
</comment>
<dbReference type="EMBL" id="FCNP01000030">
    <property type="protein sequence ID" value="CVI57342.1"/>
    <property type="molecule type" value="Genomic_DNA"/>
</dbReference>
<keyword evidence="6" id="KW-0408">Iron</keyword>
<dbReference type="Proteomes" id="UP000192140">
    <property type="component" value="Unassembled WGS sequence"/>
</dbReference>
<dbReference type="GO" id="GO:0003824">
    <property type="term" value="F:catalytic activity"/>
    <property type="evidence" value="ECO:0007669"/>
    <property type="project" value="InterPro"/>
</dbReference>
<evidence type="ECO:0000256" key="7">
    <source>
        <dbReference type="ARBA" id="ARBA00023014"/>
    </source>
</evidence>
<keyword evidence="10" id="KW-1185">Reference proteome</keyword>
<dbReference type="PROSITE" id="PS51918">
    <property type="entry name" value="RADICAL_SAM"/>
    <property type="match status" value="1"/>
</dbReference>
<evidence type="ECO:0000256" key="6">
    <source>
        <dbReference type="ARBA" id="ARBA00023004"/>
    </source>
</evidence>
<reference evidence="9" key="1">
    <citation type="submission" date="2016-01" db="EMBL/GenBank/DDBJ databases">
        <authorList>
            <person name="Regsiter A."/>
            <person name="william w."/>
        </authorList>
    </citation>
    <scope>NUCLEOTIDE SEQUENCE</scope>
    <source>
        <strain evidence="9">NCPPB 1641</strain>
    </source>
</reference>
<dbReference type="InterPro" id="IPR006638">
    <property type="entry name" value="Elp3/MiaA/NifB-like_rSAM"/>
</dbReference>
<evidence type="ECO:0000256" key="4">
    <source>
        <dbReference type="ARBA" id="ARBA00022691"/>
    </source>
</evidence>
<dbReference type="PANTHER" id="PTHR43409:SF7">
    <property type="entry name" value="BLL1977 PROTEIN"/>
    <property type="match status" value="1"/>
</dbReference>
<keyword evidence="7" id="KW-0411">Iron-sulfur</keyword>
<comment type="cofactor">
    <cofactor evidence="1">
        <name>[4Fe-4S] cluster</name>
        <dbReference type="ChEBI" id="CHEBI:49883"/>
    </cofactor>
</comment>
<evidence type="ECO:0000259" key="8">
    <source>
        <dbReference type="PROSITE" id="PS51918"/>
    </source>
</evidence>
<dbReference type="Gene3D" id="3.40.50.280">
    <property type="entry name" value="Cobalamin-binding domain"/>
    <property type="match status" value="1"/>
</dbReference>
<evidence type="ECO:0000256" key="3">
    <source>
        <dbReference type="ARBA" id="ARBA00022679"/>
    </source>
</evidence>